<dbReference type="AlphaFoldDB" id="A0AAN8CBK3"/>
<proteinExistence type="predicted"/>
<protein>
    <submittedName>
        <fullName evidence="2">Uncharacterized protein</fullName>
    </submittedName>
</protein>
<dbReference type="EMBL" id="JAURVH010001533">
    <property type="protein sequence ID" value="KAK5898588.1"/>
    <property type="molecule type" value="Genomic_DNA"/>
</dbReference>
<gene>
    <name evidence="2" type="ORF">CgunFtcFv8_015993</name>
</gene>
<accession>A0AAN8CBK3</accession>
<evidence type="ECO:0000256" key="1">
    <source>
        <dbReference type="SAM" id="MobiDB-lite"/>
    </source>
</evidence>
<feature type="region of interest" description="Disordered" evidence="1">
    <location>
        <begin position="52"/>
        <end position="75"/>
    </location>
</feature>
<organism evidence="2 3">
    <name type="scientific">Champsocephalus gunnari</name>
    <name type="common">Mackerel icefish</name>
    <dbReference type="NCBI Taxonomy" id="52237"/>
    <lineage>
        <taxon>Eukaryota</taxon>
        <taxon>Metazoa</taxon>
        <taxon>Chordata</taxon>
        <taxon>Craniata</taxon>
        <taxon>Vertebrata</taxon>
        <taxon>Euteleostomi</taxon>
        <taxon>Actinopterygii</taxon>
        <taxon>Neopterygii</taxon>
        <taxon>Teleostei</taxon>
        <taxon>Neoteleostei</taxon>
        <taxon>Acanthomorphata</taxon>
        <taxon>Eupercaria</taxon>
        <taxon>Perciformes</taxon>
        <taxon>Notothenioidei</taxon>
        <taxon>Channichthyidae</taxon>
        <taxon>Champsocephalus</taxon>
    </lineage>
</organism>
<evidence type="ECO:0000313" key="3">
    <source>
        <dbReference type="Proteomes" id="UP001331515"/>
    </source>
</evidence>
<name>A0AAN8CBK3_CHAGU</name>
<dbReference type="Proteomes" id="UP001331515">
    <property type="component" value="Unassembled WGS sequence"/>
</dbReference>
<reference evidence="2 3" key="1">
    <citation type="journal article" date="2023" name="Mol. Biol. Evol.">
        <title>Genomics of Secondarily Temperate Adaptation in the Only Non-Antarctic Icefish.</title>
        <authorList>
            <person name="Rivera-Colon A.G."/>
            <person name="Rayamajhi N."/>
            <person name="Minhas B.F."/>
            <person name="Madrigal G."/>
            <person name="Bilyk K.T."/>
            <person name="Yoon V."/>
            <person name="Hune M."/>
            <person name="Gregory S."/>
            <person name="Cheng C.H.C."/>
            <person name="Catchen J.M."/>
        </authorList>
    </citation>
    <scope>NUCLEOTIDE SEQUENCE [LARGE SCALE GENOMIC DNA]</scope>
    <source>
        <tissue evidence="2">White muscle</tissue>
    </source>
</reference>
<sequence length="85" mass="9099">MVLAVLLREVEGSWFSDSEGLRLRNCPLAPTYSLDLMGHFCNDISFLIKPSSQTGSGRRGLVVPPPLRRGPGGGGSWCPLLSDGV</sequence>
<evidence type="ECO:0000313" key="2">
    <source>
        <dbReference type="EMBL" id="KAK5898588.1"/>
    </source>
</evidence>
<keyword evidence="3" id="KW-1185">Reference proteome</keyword>
<comment type="caution">
    <text evidence="2">The sequence shown here is derived from an EMBL/GenBank/DDBJ whole genome shotgun (WGS) entry which is preliminary data.</text>
</comment>